<dbReference type="GO" id="GO:0006886">
    <property type="term" value="P:intracellular protein transport"/>
    <property type="evidence" value="ECO:0007669"/>
    <property type="project" value="InterPro"/>
</dbReference>
<name>A0A0M8MY77_9BASI</name>
<keyword evidence="8" id="KW-0175">Coiled coil</keyword>
<evidence type="ECO:0000256" key="4">
    <source>
        <dbReference type="ARBA" id="ARBA00022692"/>
    </source>
</evidence>
<dbReference type="GO" id="GO:0000139">
    <property type="term" value="C:Golgi membrane"/>
    <property type="evidence" value="ECO:0007669"/>
    <property type="project" value="UniProtKB-SubCell"/>
</dbReference>
<dbReference type="GO" id="GO:0006906">
    <property type="term" value="P:vesicle fusion"/>
    <property type="evidence" value="ECO:0007669"/>
    <property type="project" value="TreeGrafter"/>
</dbReference>
<comment type="caution">
    <text evidence="12">The sequence shown here is derived from an EMBL/GenBank/DDBJ whole genome shotgun (WGS) entry which is preliminary data.</text>
</comment>
<dbReference type="PROSITE" id="PS50192">
    <property type="entry name" value="T_SNARE"/>
    <property type="match status" value="1"/>
</dbReference>
<accession>A0A0M8MY77</accession>
<keyword evidence="7" id="KW-0333">Golgi apparatus</keyword>
<dbReference type="SUPFAM" id="SSF47661">
    <property type="entry name" value="t-snare proteins"/>
    <property type="match status" value="1"/>
</dbReference>
<evidence type="ECO:0000256" key="6">
    <source>
        <dbReference type="ARBA" id="ARBA00022989"/>
    </source>
</evidence>
<evidence type="ECO:0000256" key="9">
    <source>
        <dbReference type="ARBA" id="ARBA00023136"/>
    </source>
</evidence>
<dbReference type="RefSeq" id="XP_017993573.1">
    <property type="nucleotide sequence ID" value="XM_018137555.1"/>
</dbReference>
<dbReference type="Pfam" id="PF05739">
    <property type="entry name" value="SNARE"/>
    <property type="match status" value="1"/>
</dbReference>
<dbReference type="InterPro" id="IPR006012">
    <property type="entry name" value="Syntaxin/epimorphin_CS"/>
</dbReference>
<keyword evidence="4 10" id="KW-0812">Transmembrane</keyword>
<dbReference type="InterPro" id="IPR000727">
    <property type="entry name" value="T_SNARE_dom"/>
</dbReference>
<dbReference type="PANTHER" id="PTHR19957:SF83">
    <property type="entry name" value="SYNTAXIN-16"/>
    <property type="match status" value="1"/>
</dbReference>
<evidence type="ECO:0000259" key="11">
    <source>
        <dbReference type="PROSITE" id="PS50192"/>
    </source>
</evidence>
<dbReference type="InterPro" id="IPR045242">
    <property type="entry name" value="Syntaxin"/>
</dbReference>
<reference evidence="12 13" key="1">
    <citation type="submission" date="2015-07" db="EMBL/GenBank/DDBJ databases">
        <title>Draft Genome Sequence of Malassezia furfur CBS1878 and Malassezia pachydermatis CBS1879.</title>
        <authorList>
            <person name="Triana S."/>
            <person name="Ohm R."/>
            <person name="Gonzalez A."/>
            <person name="DeCock H."/>
            <person name="Restrepo S."/>
            <person name="Celis A."/>
        </authorList>
    </citation>
    <scope>NUCLEOTIDE SEQUENCE [LARGE SCALE GENOMIC DNA]</scope>
    <source>
        <strain evidence="12 13">CBS 1879</strain>
    </source>
</reference>
<dbReference type="InterPro" id="IPR010989">
    <property type="entry name" value="SNARE"/>
</dbReference>
<protein>
    <submittedName>
        <fullName evidence="12">Tlg2-member of the syntaxin family of t-snares</fullName>
    </submittedName>
</protein>
<keyword evidence="9 10" id="KW-0472">Membrane</keyword>
<dbReference type="GO" id="GO:0048278">
    <property type="term" value="P:vesicle docking"/>
    <property type="evidence" value="ECO:0007669"/>
    <property type="project" value="TreeGrafter"/>
</dbReference>
<evidence type="ECO:0000313" key="13">
    <source>
        <dbReference type="Proteomes" id="UP000037751"/>
    </source>
</evidence>
<evidence type="ECO:0000256" key="1">
    <source>
        <dbReference type="ARBA" id="ARBA00004409"/>
    </source>
</evidence>
<comment type="similarity">
    <text evidence="2">Belongs to the syntaxin family.</text>
</comment>
<dbReference type="VEuPathDB" id="FungiDB:Malapachy_3076"/>
<feature type="transmembrane region" description="Helical" evidence="10">
    <location>
        <begin position="320"/>
        <end position="341"/>
    </location>
</feature>
<keyword evidence="6 10" id="KW-1133">Transmembrane helix</keyword>
<dbReference type="CDD" id="cd15845">
    <property type="entry name" value="SNARE_syntaxin16"/>
    <property type="match status" value="1"/>
</dbReference>
<dbReference type="GeneID" id="28729431"/>
<dbReference type="GO" id="GO:0000149">
    <property type="term" value="F:SNARE binding"/>
    <property type="evidence" value="ECO:0007669"/>
    <property type="project" value="TreeGrafter"/>
</dbReference>
<dbReference type="EMBL" id="LGAV01000001">
    <property type="protein sequence ID" value="KOS15941.1"/>
    <property type="molecule type" value="Genomic_DNA"/>
</dbReference>
<dbReference type="AlphaFoldDB" id="A0A0M8MY77"/>
<evidence type="ECO:0000256" key="5">
    <source>
        <dbReference type="ARBA" id="ARBA00022927"/>
    </source>
</evidence>
<sequence length="342" mass="38083">MLGVEGSSTPYAPSSSHLGVTRSRTLFFLSIRDSLAPGGTAASSSHAPLLGGDNGDHHVSPADDVYFDVDRHDVSVSLPPFWVDTTDEVDAILTAMIPKLQELDRLHAQHLLPSFADKSAQKREIEALTEDVTQDFRRASQHVSKLVAQTTEALRSKRLSKHEAMAARNAQTALATRVQHMSSMFRRKQSQYLRRLQGMEVQEEKKPSDAWLLDDESSIQEDVALSERVQGDSQQQALLDVEDHTLSTIQARDEEITQIARSISELAHLFQDLSALVIEQGSMLDRIDYNIESMATDVQHSSSELNRAMAYQAGSNRRSLILLLLLCIALLIAILVIRPFFR</sequence>
<keyword evidence="13" id="KW-1185">Reference proteome</keyword>
<dbReference type="SMART" id="SM00397">
    <property type="entry name" value="t_SNARE"/>
    <property type="match status" value="1"/>
</dbReference>
<evidence type="ECO:0000256" key="7">
    <source>
        <dbReference type="ARBA" id="ARBA00023034"/>
    </source>
</evidence>
<dbReference type="GO" id="GO:0005484">
    <property type="term" value="F:SNAP receptor activity"/>
    <property type="evidence" value="ECO:0007669"/>
    <property type="project" value="InterPro"/>
</dbReference>
<evidence type="ECO:0000256" key="3">
    <source>
        <dbReference type="ARBA" id="ARBA00022448"/>
    </source>
</evidence>
<keyword evidence="3" id="KW-0813">Transport</keyword>
<evidence type="ECO:0000256" key="8">
    <source>
        <dbReference type="ARBA" id="ARBA00023054"/>
    </source>
</evidence>
<dbReference type="Gene3D" id="1.20.58.70">
    <property type="match status" value="1"/>
</dbReference>
<evidence type="ECO:0000313" key="12">
    <source>
        <dbReference type="EMBL" id="KOS15941.1"/>
    </source>
</evidence>
<dbReference type="STRING" id="77020.A0A0M8MY77"/>
<evidence type="ECO:0000256" key="2">
    <source>
        <dbReference type="ARBA" id="ARBA00009063"/>
    </source>
</evidence>
<dbReference type="Proteomes" id="UP000037751">
    <property type="component" value="Unassembled WGS sequence"/>
</dbReference>
<dbReference type="GO" id="GO:0031201">
    <property type="term" value="C:SNARE complex"/>
    <property type="evidence" value="ECO:0007669"/>
    <property type="project" value="TreeGrafter"/>
</dbReference>
<dbReference type="PANTHER" id="PTHR19957">
    <property type="entry name" value="SYNTAXIN"/>
    <property type="match status" value="1"/>
</dbReference>
<evidence type="ECO:0000256" key="10">
    <source>
        <dbReference type="SAM" id="Phobius"/>
    </source>
</evidence>
<comment type="subcellular location">
    <subcellularLocation>
        <location evidence="1">Golgi apparatus membrane</location>
        <topology evidence="1">Single-pass type IV membrane protein</topology>
    </subcellularLocation>
</comment>
<gene>
    <name evidence="12" type="ORF">Malapachy_3076</name>
</gene>
<keyword evidence="5" id="KW-0653">Protein transport</keyword>
<dbReference type="OrthoDB" id="10251371at2759"/>
<proteinExistence type="inferred from homology"/>
<dbReference type="PROSITE" id="PS00914">
    <property type="entry name" value="SYNTAXIN"/>
    <property type="match status" value="1"/>
</dbReference>
<feature type="domain" description="T-SNARE coiled-coil homology" evidence="11">
    <location>
        <begin position="246"/>
        <end position="308"/>
    </location>
</feature>
<organism evidence="12 13">
    <name type="scientific">Malassezia pachydermatis</name>
    <dbReference type="NCBI Taxonomy" id="77020"/>
    <lineage>
        <taxon>Eukaryota</taxon>
        <taxon>Fungi</taxon>
        <taxon>Dikarya</taxon>
        <taxon>Basidiomycota</taxon>
        <taxon>Ustilaginomycotina</taxon>
        <taxon>Malasseziomycetes</taxon>
        <taxon>Malasseziales</taxon>
        <taxon>Malasseziaceae</taxon>
        <taxon>Malassezia</taxon>
    </lineage>
</organism>